<protein>
    <submittedName>
        <fullName evidence="1">Uncharacterized protein</fullName>
    </submittedName>
</protein>
<dbReference type="InterPro" id="IPR036226">
    <property type="entry name" value="LipOase_C_sf"/>
</dbReference>
<keyword evidence="2" id="KW-1185">Reference proteome</keyword>
<reference evidence="1" key="1">
    <citation type="submission" date="2022-03" db="EMBL/GenBank/DDBJ databases">
        <authorList>
            <person name="Martin C."/>
        </authorList>
    </citation>
    <scope>NUCLEOTIDE SEQUENCE</scope>
</reference>
<dbReference type="SUPFAM" id="SSF48484">
    <property type="entry name" value="Lipoxigenase"/>
    <property type="match status" value="1"/>
</dbReference>
<accession>A0A8J1TUI1</accession>
<comment type="caution">
    <text evidence="1">The sequence shown here is derived from an EMBL/GenBank/DDBJ whole genome shotgun (WGS) entry which is preliminary data.</text>
</comment>
<dbReference type="PANTHER" id="PTHR11771">
    <property type="entry name" value="LIPOXYGENASE"/>
    <property type="match status" value="1"/>
</dbReference>
<dbReference type="OrthoDB" id="407298at2759"/>
<dbReference type="GO" id="GO:0046872">
    <property type="term" value="F:metal ion binding"/>
    <property type="evidence" value="ECO:0007669"/>
    <property type="project" value="InterPro"/>
</dbReference>
<dbReference type="GO" id="GO:0016702">
    <property type="term" value="F:oxidoreductase activity, acting on single donors with incorporation of molecular oxygen, incorporation of two atoms of oxygen"/>
    <property type="evidence" value="ECO:0007669"/>
    <property type="project" value="InterPro"/>
</dbReference>
<dbReference type="Gene3D" id="1.20.245.10">
    <property type="entry name" value="Lipoxygenase-1, Domain 5"/>
    <property type="match status" value="1"/>
</dbReference>
<dbReference type="InterPro" id="IPR000907">
    <property type="entry name" value="LipOase"/>
</dbReference>
<dbReference type="AlphaFoldDB" id="A0A8J1TUI1"/>
<dbReference type="InterPro" id="IPR013819">
    <property type="entry name" value="LipOase_C"/>
</dbReference>
<sequence length="212" mass="23503">VDDADALPNYHYRDDALLVYGAIEKYVKAVVSGIYDTPQKILDDYELHNWLQELKTPSEGPGLNGLPDTLATVDDICSILTPLIFQASVQHAASNFSQYDEYGFPPNYPASLGGAPPTDKEPRSEKDIIKVLPSKPQTLDVMIVTQILSTRGTAALGNFEVEYCHDPICLSAIESFRKDLAVIDKVIKEKDEIRDNKYPYLCPSEIPNAISI</sequence>
<gene>
    <name evidence="1" type="ORF">OFUS_LOCUS15222</name>
</gene>
<organism evidence="1 2">
    <name type="scientific">Owenia fusiformis</name>
    <name type="common">Polychaete worm</name>
    <dbReference type="NCBI Taxonomy" id="6347"/>
    <lineage>
        <taxon>Eukaryota</taxon>
        <taxon>Metazoa</taxon>
        <taxon>Spiralia</taxon>
        <taxon>Lophotrochozoa</taxon>
        <taxon>Annelida</taxon>
        <taxon>Polychaeta</taxon>
        <taxon>Sedentaria</taxon>
        <taxon>Canalipalpata</taxon>
        <taxon>Sabellida</taxon>
        <taxon>Oweniida</taxon>
        <taxon>Oweniidae</taxon>
        <taxon>Owenia</taxon>
    </lineage>
</organism>
<dbReference type="Pfam" id="PF00305">
    <property type="entry name" value="Lipoxygenase"/>
    <property type="match status" value="1"/>
</dbReference>
<proteinExistence type="predicted"/>
<feature type="non-terminal residue" evidence="1">
    <location>
        <position position="212"/>
    </location>
</feature>
<name>A0A8J1TUI1_OWEFU</name>
<dbReference type="PROSITE" id="PS51393">
    <property type="entry name" value="LIPOXYGENASE_3"/>
    <property type="match status" value="1"/>
</dbReference>
<evidence type="ECO:0000313" key="1">
    <source>
        <dbReference type="EMBL" id="CAH1789946.1"/>
    </source>
</evidence>
<dbReference type="GO" id="GO:0034440">
    <property type="term" value="P:lipid oxidation"/>
    <property type="evidence" value="ECO:0007669"/>
    <property type="project" value="InterPro"/>
</dbReference>
<dbReference type="EMBL" id="CAIIXF020000007">
    <property type="protein sequence ID" value="CAH1789946.1"/>
    <property type="molecule type" value="Genomic_DNA"/>
</dbReference>
<dbReference type="Proteomes" id="UP000749559">
    <property type="component" value="Unassembled WGS sequence"/>
</dbReference>
<evidence type="ECO:0000313" key="2">
    <source>
        <dbReference type="Proteomes" id="UP000749559"/>
    </source>
</evidence>